<evidence type="ECO:0000256" key="3">
    <source>
        <dbReference type="PROSITE-ProRule" id="PRU00192"/>
    </source>
</evidence>
<feature type="compositionally biased region" description="Low complexity" evidence="4">
    <location>
        <begin position="816"/>
        <end position="833"/>
    </location>
</feature>
<dbReference type="SUPFAM" id="SSF48403">
    <property type="entry name" value="Ankyrin repeat"/>
    <property type="match status" value="1"/>
</dbReference>
<dbReference type="InterPro" id="IPR036770">
    <property type="entry name" value="Ankyrin_rpt-contain_sf"/>
</dbReference>
<keyword evidence="7" id="KW-1185">Reference proteome</keyword>
<feature type="compositionally biased region" description="Polar residues" evidence="4">
    <location>
        <begin position="519"/>
        <end position="533"/>
    </location>
</feature>
<gene>
    <name evidence="6" type="ORF">DFQ27_009771</name>
</gene>
<sequence>MIPSLSHPRPRPSHSSNNPSASSASYLHQPSARSPLSNESTPFGLFRHKNLSTSALPNSPTSSPRTPAAPGPHPFSQHQPNSPSGPIPVSSLAHGPRGPAGLNDTLANGIGGGTGGGGAGGGAGAGAGGGGSFASVPRLMPMGDTTGDSTTQQQQSQTPAPLRPIDYKPSTVYTSVSSSLPSTTATSLSSAVLATVAPATTTTIAATGTTEKQPPLVLPPLPALTKVSSNNKSSSNNLTINTSNNQGNHTTTNNNNNNNNSTTTSDSLSSPLRSSSQQYPVQYYAWWDYIAQEQDEVSFKKGDLLQAHREFDDMWCLGTVMKPDRRSSARSGFFPLQYCSCDPQCYVPPTKVAHQLFSTTSLSGSKSSIVPYLVEPGMRLCIVIPFNGTSHDELVLRQGNQVRVVHLFDDGWVVGEQIDHAGVTLATGAFPLAVAKLVTAEMLQEQGLLKQKTAPGPLSATQDSSLIKAGRQREDGINFSNNSGSSNTALYHNIYTSQKLTKQSSPSSPPFQPATSATGSHRPSPSALQSRSPLSGLAPQRGAGSSPNRGSIQSVMSTTSNGSSVHSFPSVSEEQVIRALQERPVQDTVVQAYLTQGGDPNIQDANGNSLLHLAVKAQSQEALVFLMHAPGIRLEEGAPVSPLYTAVRFRAWKIAKQLLIVGADPNVADERGLTVLHVVLSLMAKGDPHAESVVQLLCEKADVNAIAHDKKTMPIRIAVAQELWAETDILLAHGANPFAIFSRDRRASSLPLLNNAQQETGATTGTTPGFINSPMPVDYMDPLRESVRMDCVPLVRQLLKYFYSPTSFPSGGGGSSSSPTPSPSSTQSAQSFFGSHYPHIQPSAASSYTTNNSSMTNIADGHGPVPTPGIGVHGHGTPTSIPSPCSAQSSPTSGVLHGYMNRTNSLPEVHAPPPPPSSAVATASQQQQPLAYHHQHQVSLSTSSTVVSNASTMVNPSLTATTSGPTVTAIPAGGPSSAGPSSLSMSMTATMIPYHLPQPYPYLITPKILMYALDAAKELGRTECLHVLSRPELAVKEGSLYYGGSAGSWGYATAWAPERRP</sequence>
<feature type="compositionally biased region" description="Low complexity" evidence="4">
    <location>
        <begin position="843"/>
        <end position="857"/>
    </location>
</feature>
<dbReference type="Gene3D" id="2.30.30.40">
    <property type="entry name" value="SH3 Domains"/>
    <property type="match status" value="1"/>
</dbReference>
<feature type="region of interest" description="Disordered" evidence="4">
    <location>
        <begin position="756"/>
        <end position="775"/>
    </location>
</feature>
<feature type="compositionally biased region" description="Polar residues" evidence="4">
    <location>
        <begin position="543"/>
        <end position="568"/>
    </location>
</feature>
<dbReference type="AlphaFoldDB" id="A0A9P6PM55"/>
<feature type="compositionally biased region" description="Low complexity" evidence="4">
    <location>
        <begin position="1"/>
        <end position="25"/>
    </location>
</feature>
<feature type="region of interest" description="Disordered" evidence="4">
    <location>
        <begin position="499"/>
        <end position="568"/>
    </location>
</feature>
<dbReference type="PANTHER" id="PTHR46218:SF4">
    <property type="entry name" value="LIM AND SH3 DOMAIN PROTEIN LASP"/>
    <property type="match status" value="1"/>
</dbReference>
<keyword evidence="2" id="KW-0677">Repeat</keyword>
<dbReference type="Pfam" id="PF00018">
    <property type="entry name" value="SH3_1"/>
    <property type="match status" value="1"/>
</dbReference>
<protein>
    <recommendedName>
        <fullName evidence="5">SH3 domain-containing protein</fullName>
    </recommendedName>
</protein>
<dbReference type="PROSITE" id="PS50002">
    <property type="entry name" value="SH3"/>
    <property type="match status" value="1"/>
</dbReference>
<dbReference type="SMART" id="SM00326">
    <property type="entry name" value="SH3"/>
    <property type="match status" value="2"/>
</dbReference>
<dbReference type="InterPro" id="IPR001452">
    <property type="entry name" value="SH3_domain"/>
</dbReference>
<proteinExistence type="predicted"/>
<reference evidence="6" key="1">
    <citation type="journal article" date="2020" name="Fungal Divers.">
        <title>Resolving the Mortierellaceae phylogeny through synthesis of multi-gene phylogenetics and phylogenomics.</title>
        <authorList>
            <person name="Vandepol N."/>
            <person name="Liber J."/>
            <person name="Desiro A."/>
            <person name="Na H."/>
            <person name="Kennedy M."/>
            <person name="Barry K."/>
            <person name="Grigoriev I.V."/>
            <person name="Miller A.N."/>
            <person name="O'Donnell K."/>
            <person name="Stajich J.E."/>
            <person name="Bonito G."/>
        </authorList>
    </citation>
    <scope>NUCLEOTIDE SEQUENCE</scope>
    <source>
        <strain evidence="6">BC1065</strain>
    </source>
</reference>
<keyword evidence="1 3" id="KW-0728">SH3 domain</keyword>
<dbReference type="InterPro" id="IPR036028">
    <property type="entry name" value="SH3-like_dom_sf"/>
</dbReference>
<dbReference type="PANTHER" id="PTHR46218">
    <property type="entry name" value="LASP"/>
    <property type="match status" value="1"/>
</dbReference>
<dbReference type="Pfam" id="PF12796">
    <property type="entry name" value="Ank_2"/>
    <property type="match status" value="1"/>
</dbReference>
<comment type="caution">
    <text evidence="6">The sequence shown here is derived from an EMBL/GenBank/DDBJ whole genome shotgun (WGS) entry which is preliminary data.</text>
</comment>
<dbReference type="SUPFAM" id="SSF50044">
    <property type="entry name" value="SH3-domain"/>
    <property type="match status" value="2"/>
</dbReference>
<feature type="compositionally biased region" description="Polar residues" evidence="4">
    <location>
        <begin position="877"/>
        <end position="893"/>
    </location>
</feature>
<feature type="compositionally biased region" description="Low complexity" evidence="4">
    <location>
        <begin position="143"/>
        <end position="158"/>
    </location>
</feature>
<feature type="compositionally biased region" description="Gly residues" evidence="4">
    <location>
        <begin position="109"/>
        <end position="132"/>
    </location>
</feature>
<evidence type="ECO:0000259" key="5">
    <source>
        <dbReference type="PROSITE" id="PS50002"/>
    </source>
</evidence>
<dbReference type="InterPro" id="IPR051759">
    <property type="entry name" value="LIM-SH3_domain_protein"/>
</dbReference>
<dbReference type="InterPro" id="IPR002110">
    <property type="entry name" value="Ankyrin_rpt"/>
</dbReference>
<evidence type="ECO:0000256" key="1">
    <source>
        <dbReference type="ARBA" id="ARBA00022443"/>
    </source>
</evidence>
<feature type="compositionally biased region" description="Polar residues" evidence="4">
    <location>
        <begin position="26"/>
        <end position="41"/>
    </location>
</feature>
<dbReference type="OrthoDB" id="5340910at2759"/>
<feature type="compositionally biased region" description="Low complexity" evidence="4">
    <location>
        <begin position="228"/>
        <end position="274"/>
    </location>
</feature>
<organism evidence="6 7">
    <name type="scientific">Actinomortierella ambigua</name>
    <dbReference type="NCBI Taxonomy" id="1343610"/>
    <lineage>
        <taxon>Eukaryota</taxon>
        <taxon>Fungi</taxon>
        <taxon>Fungi incertae sedis</taxon>
        <taxon>Mucoromycota</taxon>
        <taxon>Mortierellomycotina</taxon>
        <taxon>Mortierellomycetes</taxon>
        <taxon>Mortierellales</taxon>
        <taxon>Mortierellaceae</taxon>
        <taxon>Actinomortierella</taxon>
    </lineage>
</organism>
<feature type="compositionally biased region" description="Low complexity" evidence="4">
    <location>
        <begin position="918"/>
        <end position="929"/>
    </location>
</feature>
<evidence type="ECO:0000313" key="7">
    <source>
        <dbReference type="Proteomes" id="UP000807716"/>
    </source>
</evidence>
<feature type="region of interest" description="Disordered" evidence="4">
    <location>
        <begin position="205"/>
        <end position="274"/>
    </location>
</feature>
<name>A0A9P6PM55_9FUNG</name>
<dbReference type="Gene3D" id="1.25.40.20">
    <property type="entry name" value="Ankyrin repeat-containing domain"/>
    <property type="match status" value="1"/>
</dbReference>
<dbReference type="EMBL" id="JAAAJB010000936">
    <property type="protein sequence ID" value="KAG0249805.1"/>
    <property type="molecule type" value="Genomic_DNA"/>
</dbReference>
<feature type="domain" description="SH3" evidence="5">
    <location>
        <begin position="278"/>
        <end position="344"/>
    </location>
</feature>
<dbReference type="Proteomes" id="UP000807716">
    <property type="component" value="Unassembled WGS sequence"/>
</dbReference>
<evidence type="ECO:0000256" key="4">
    <source>
        <dbReference type="SAM" id="MobiDB-lite"/>
    </source>
</evidence>
<evidence type="ECO:0000256" key="2">
    <source>
        <dbReference type="ARBA" id="ARBA00022737"/>
    </source>
</evidence>
<feature type="region of interest" description="Disordered" evidence="4">
    <location>
        <begin position="810"/>
        <end position="934"/>
    </location>
</feature>
<accession>A0A9P6PM55</accession>
<feature type="compositionally biased region" description="Low complexity" evidence="4">
    <location>
        <begin position="57"/>
        <end position="66"/>
    </location>
</feature>
<evidence type="ECO:0000313" key="6">
    <source>
        <dbReference type="EMBL" id="KAG0249805.1"/>
    </source>
</evidence>
<feature type="compositionally biased region" description="Low complexity" evidence="4">
    <location>
        <begin position="760"/>
        <end position="769"/>
    </location>
</feature>
<feature type="region of interest" description="Disordered" evidence="4">
    <location>
        <begin position="1"/>
        <end position="167"/>
    </location>
</feature>